<evidence type="ECO:0000256" key="1">
    <source>
        <dbReference type="SAM" id="Phobius"/>
    </source>
</evidence>
<keyword evidence="1" id="KW-0472">Membrane</keyword>
<proteinExistence type="predicted"/>
<dbReference type="AlphaFoldDB" id="A0A1H5ZVK7"/>
<evidence type="ECO:0000313" key="2">
    <source>
        <dbReference type="EMBL" id="SEG40459.1"/>
    </source>
</evidence>
<evidence type="ECO:0000313" key="3">
    <source>
        <dbReference type="Proteomes" id="UP000236732"/>
    </source>
</evidence>
<protein>
    <submittedName>
        <fullName evidence="2">Uncharacterized protein</fullName>
    </submittedName>
</protein>
<dbReference type="EMBL" id="FNVT01000002">
    <property type="protein sequence ID" value="SEG40459.1"/>
    <property type="molecule type" value="Genomic_DNA"/>
</dbReference>
<gene>
    <name evidence="2" type="ORF">SAMN05444920_102899</name>
</gene>
<sequence length="109" mass="11073">MDLSPFHLVGLATACVCLALGVYTVAAGQVPRLLTRRQPSPRPRPAGAALILVGIGVAVNALNSLLTSGSALASLAVGLLGSACMLGGSVWMLVLTVSARNTLRQPPRS</sequence>
<reference evidence="2 3" key="1">
    <citation type="submission" date="2016-10" db="EMBL/GenBank/DDBJ databases">
        <authorList>
            <person name="de Groot N.N."/>
        </authorList>
    </citation>
    <scope>NUCLEOTIDE SEQUENCE [LARGE SCALE GENOMIC DNA]</scope>
    <source>
        <strain evidence="2 3">CGMCC 4.7037</strain>
    </source>
</reference>
<feature type="transmembrane region" description="Helical" evidence="1">
    <location>
        <begin position="72"/>
        <end position="99"/>
    </location>
</feature>
<keyword evidence="1" id="KW-0812">Transmembrane</keyword>
<dbReference type="Proteomes" id="UP000236732">
    <property type="component" value="Unassembled WGS sequence"/>
</dbReference>
<accession>A0A1H5ZVK7</accession>
<organism evidence="2 3">
    <name type="scientific">Nonomuraea solani</name>
    <dbReference type="NCBI Taxonomy" id="1144553"/>
    <lineage>
        <taxon>Bacteria</taxon>
        <taxon>Bacillati</taxon>
        <taxon>Actinomycetota</taxon>
        <taxon>Actinomycetes</taxon>
        <taxon>Streptosporangiales</taxon>
        <taxon>Streptosporangiaceae</taxon>
        <taxon>Nonomuraea</taxon>
    </lineage>
</organism>
<keyword evidence="3" id="KW-1185">Reference proteome</keyword>
<name>A0A1H5ZVK7_9ACTN</name>
<feature type="transmembrane region" description="Helical" evidence="1">
    <location>
        <begin position="47"/>
        <end position="66"/>
    </location>
</feature>
<feature type="transmembrane region" description="Helical" evidence="1">
    <location>
        <begin position="6"/>
        <end position="26"/>
    </location>
</feature>
<keyword evidence="1" id="KW-1133">Transmembrane helix</keyword>